<feature type="binding site" evidence="12">
    <location>
        <position position="48"/>
    </location>
    <ligand>
        <name>CoA</name>
        <dbReference type="ChEBI" id="CHEBI:57287"/>
    </ligand>
</feature>
<protein>
    <recommendedName>
        <fullName evidence="5">Enterobactin synthase component D</fullName>
    </recommendedName>
    <alternativeName>
        <fullName evidence="8">4'-phosphopantetheinyl transferase EntD</fullName>
    </alternativeName>
    <alternativeName>
        <fullName evidence="9">Enterochelin synthase D</fullName>
    </alternativeName>
</protein>
<dbReference type="InterPro" id="IPR037143">
    <property type="entry name" value="4-PPantetheinyl_Trfase_dom_sf"/>
</dbReference>
<feature type="binding site" evidence="13">
    <location>
        <position position="112"/>
    </location>
    <ligand>
        <name>Mg(2+)</name>
        <dbReference type="ChEBI" id="CHEBI:18420"/>
    </ligand>
</feature>
<evidence type="ECO:0000256" key="11">
    <source>
        <dbReference type="ARBA" id="ARBA00049191"/>
    </source>
</evidence>
<accession>A0A7G7G426</accession>
<evidence type="ECO:0000256" key="4">
    <source>
        <dbReference type="ARBA" id="ARBA00011503"/>
    </source>
</evidence>
<reference evidence="16 17" key="1">
    <citation type="journal article" date="2018" name="Int. J. Syst. Evol. Microbiol.">
        <title>Adhaeribacter swui sp. nov., isolated from wet mud.</title>
        <authorList>
            <person name="Kim D.U."/>
            <person name="Kim K.W."/>
            <person name="Kang M.S."/>
            <person name="Kim J.Y."/>
            <person name="Jang J.H."/>
            <person name="Kim M.K."/>
        </authorList>
    </citation>
    <scope>NUCLEOTIDE SEQUENCE [LARGE SCALE GENOMIC DNA]</scope>
    <source>
        <strain evidence="16 17">KCTC 52873</strain>
    </source>
</reference>
<dbReference type="RefSeq" id="WP_185272693.1">
    <property type="nucleotide sequence ID" value="NZ_CP055156.1"/>
</dbReference>
<feature type="binding site" evidence="13">
    <location>
        <position position="113"/>
    </location>
    <ligand>
        <name>Mg(2+)</name>
        <dbReference type="ChEBI" id="CHEBI:18420"/>
    </ligand>
</feature>
<dbReference type="InterPro" id="IPR003542">
    <property type="entry name" value="Enbac_synth_compD-like"/>
</dbReference>
<evidence type="ECO:0000256" key="10">
    <source>
        <dbReference type="ARBA" id="ARBA00049176"/>
    </source>
</evidence>
<evidence type="ECO:0000256" key="9">
    <source>
        <dbReference type="ARBA" id="ARBA00031996"/>
    </source>
</evidence>
<keyword evidence="17" id="KW-1185">Reference proteome</keyword>
<keyword evidence="13" id="KW-0479">Metal-binding</keyword>
<feature type="binding site" evidence="12">
    <location>
        <position position="151"/>
    </location>
    <ligand>
        <name>CoA</name>
        <dbReference type="ChEBI" id="CHEBI:57287"/>
    </ligand>
</feature>
<dbReference type="AlphaFoldDB" id="A0A7G7G426"/>
<dbReference type="Pfam" id="PF17837">
    <property type="entry name" value="4PPT_N"/>
    <property type="match status" value="1"/>
</dbReference>
<dbReference type="PANTHER" id="PTHR38096">
    <property type="entry name" value="ENTEROBACTIN SYNTHASE COMPONENT D"/>
    <property type="match status" value="1"/>
</dbReference>
<evidence type="ECO:0000313" key="17">
    <source>
        <dbReference type="Proteomes" id="UP000515237"/>
    </source>
</evidence>
<dbReference type="KEGG" id="aswu:HUW51_03920"/>
<evidence type="ECO:0000259" key="14">
    <source>
        <dbReference type="Pfam" id="PF01648"/>
    </source>
</evidence>
<comment type="catalytic activity">
    <reaction evidence="10">
        <text>apo-[aryl-carrier protein] + CoA = holo-[aryl-carrier protein] + adenosine 3',5'-bisphosphate + H(+)</text>
        <dbReference type="Rhea" id="RHEA:48404"/>
        <dbReference type="Rhea" id="RHEA-COMP:15903"/>
        <dbReference type="Rhea" id="RHEA-COMP:17557"/>
        <dbReference type="ChEBI" id="CHEBI:15378"/>
        <dbReference type="ChEBI" id="CHEBI:29999"/>
        <dbReference type="ChEBI" id="CHEBI:57287"/>
        <dbReference type="ChEBI" id="CHEBI:58343"/>
        <dbReference type="ChEBI" id="CHEBI:64479"/>
    </reaction>
</comment>
<dbReference type="EMBL" id="CP055156">
    <property type="protein sequence ID" value="QNF31910.1"/>
    <property type="molecule type" value="Genomic_DNA"/>
</dbReference>
<keyword evidence="7" id="KW-0259">Enterobactin biosynthesis</keyword>
<evidence type="ECO:0000256" key="3">
    <source>
        <dbReference type="ARBA" id="ARBA00008342"/>
    </source>
</evidence>
<feature type="binding site" evidence="12">
    <location>
        <position position="155"/>
    </location>
    <ligand>
        <name>CoA</name>
        <dbReference type="ChEBI" id="CHEBI:57287"/>
    </ligand>
</feature>
<evidence type="ECO:0000256" key="12">
    <source>
        <dbReference type="PIRSR" id="PIRSR603542-1"/>
    </source>
</evidence>
<gene>
    <name evidence="16" type="ORF">HUW51_03920</name>
</gene>
<dbReference type="GO" id="GO:0009366">
    <property type="term" value="C:enterobactin synthetase complex"/>
    <property type="evidence" value="ECO:0007669"/>
    <property type="project" value="InterPro"/>
</dbReference>
<dbReference type="InterPro" id="IPR008278">
    <property type="entry name" value="4-PPantetheinyl_Trfase_dom"/>
</dbReference>
<dbReference type="GO" id="GO:0000287">
    <property type="term" value="F:magnesium ion binding"/>
    <property type="evidence" value="ECO:0007669"/>
    <property type="project" value="InterPro"/>
</dbReference>
<keyword evidence="13" id="KW-0460">Magnesium</keyword>
<dbReference type="GO" id="GO:0005886">
    <property type="term" value="C:plasma membrane"/>
    <property type="evidence" value="ECO:0007669"/>
    <property type="project" value="TreeGrafter"/>
</dbReference>
<comment type="similarity">
    <text evidence="3">Belongs to the P-Pant transferase superfamily. EntD family.</text>
</comment>
<proteinExistence type="inferred from homology"/>
<dbReference type="GO" id="GO:0008897">
    <property type="term" value="F:holo-[acyl-carrier-protein] synthase activity"/>
    <property type="evidence" value="ECO:0007669"/>
    <property type="project" value="InterPro"/>
</dbReference>
<feature type="binding site" evidence="13">
    <location>
        <position position="114"/>
    </location>
    <ligand>
        <name>Mg(2+)</name>
        <dbReference type="ChEBI" id="CHEBI:18420"/>
    </ligand>
</feature>
<evidence type="ECO:0000256" key="6">
    <source>
        <dbReference type="ARBA" id="ARBA00022679"/>
    </source>
</evidence>
<feature type="binding site" evidence="12">
    <location>
        <begin position="93"/>
        <end position="94"/>
    </location>
    <ligand>
        <name>CoA</name>
        <dbReference type="ChEBI" id="CHEBI:57287"/>
    </ligand>
</feature>
<evidence type="ECO:0000256" key="7">
    <source>
        <dbReference type="ARBA" id="ARBA00023191"/>
    </source>
</evidence>
<comment type="cofactor">
    <cofactor evidence="13">
        <name>Mg(2+)</name>
        <dbReference type="ChEBI" id="CHEBI:18420"/>
    </cofactor>
</comment>
<dbReference type="Gene3D" id="3.90.470.20">
    <property type="entry name" value="4'-phosphopantetheinyl transferase domain"/>
    <property type="match status" value="1"/>
</dbReference>
<dbReference type="InterPro" id="IPR041354">
    <property type="entry name" value="4PPT_N"/>
</dbReference>
<comment type="catalytic activity">
    <reaction evidence="11">
        <text>apo-[peptidyl-carrier protein] + CoA = holo-[peptidyl-carrier protein] + adenosine 3',5'-bisphosphate + H(+)</text>
        <dbReference type="Rhea" id="RHEA:46228"/>
        <dbReference type="Rhea" id="RHEA-COMP:11479"/>
        <dbReference type="Rhea" id="RHEA-COMP:11480"/>
        <dbReference type="ChEBI" id="CHEBI:15378"/>
        <dbReference type="ChEBI" id="CHEBI:29999"/>
        <dbReference type="ChEBI" id="CHEBI:57287"/>
        <dbReference type="ChEBI" id="CHEBI:58343"/>
        <dbReference type="ChEBI" id="CHEBI:64479"/>
    </reaction>
</comment>
<feature type="domain" description="4'-phosphopantetheinyl transferase N-terminal" evidence="15">
    <location>
        <begin position="44"/>
        <end position="104"/>
    </location>
</feature>
<feature type="binding site" evidence="12">
    <location>
        <position position="112"/>
    </location>
    <ligand>
        <name>CoA</name>
        <dbReference type="ChEBI" id="CHEBI:57287"/>
    </ligand>
</feature>
<evidence type="ECO:0000313" key="16">
    <source>
        <dbReference type="EMBL" id="QNF31910.1"/>
    </source>
</evidence>
<sequence>MPLTEIKQINASTFLGRWALTETSLQLLQHPGLPTEIILPETISHEKRRAEWLASRILAYQLLQKFTPDFYLLLNNETGQPVFENCACQISISHTHDQVAVLVSKDYRVGIDIERIQSKVLRVKDKFLSETEKQFLTNDLVELTIAWSAKETLYKLHGKKNITFSENLILFPFETTHRGYLEAQIQTLTFQQKYTVHFEVENNTVLTYCLHR</sequence>
<evidence type="ECO:0000256" key="2">
    <source>
        <dbReference type="ARBA" id="ARBA00004993"/>
    </source>
</evidence>
<evidence type="ECO:0000259" key="15">
    <source>
        <dbReference type="Pfam" id="PF17837"/>
    </source>
</evidence>
<dbReference type="SUPFAM" id="SSF56214">
    <property type="entry name" value="4'-phosphopantetheinyl transferase"/>
    <property type="match status" value="2"/>
</dbReference>
<organism evidence="16 17">
    <name type="scientific">Adhaeribacter swui</name>
    <dbReference type="NCBI Taxonomy" id="2086471"/>
    <lineage>
        <taxon>Bacteria</taxon>
        <taxon>Pseudomonadati</taxon>
        <taxon>Bacteroidota</taxon>
        <taxon>Cytophagia</taxon>
        <taxon>Cytophagales</taxon>
        <taxon>Hymenobacteraceae</taxon>
        <taxon>Adhaeribacter</taxon>
    </lineage>
</organism>
<evidence type="ECO:0000256" key="8">
    <source>
        <dbReference type="ARBA" id="ARBA00029894"/>
    </source>
</evidence>
<name>A0A7G7G426_9BACT</name>
<dbReference type="Proteomes" id="UP000515237">
    <property type="component" value="Chromosome"/>
</dbReference>
<evidence type="ECO:0000256" key="1">
    <source>
        <dbReference type="ARBA" id="ARBA00003937"/>
    </source>
</evidence>
<dbReference type="GO" id="GO:0009239">
    <property type="term" value="P:enterobactin biosynthetic process"/>
    <property type="evidence" value="ECO:0007669"/>
    <property type="project" value="UniProtKB-KW"/>
</dbReference>
<feature type="binding site" evidence="12">
    <location>
        <position position="56"/>
    </location>
    <ligand>
        <name>CoA</name>
        <dbReference type="ChEBI" id="CHEBI:57287"/>
    </ligand>
</feature>
<comment type="function">
    <text evidence="1">Involved in the biosynthesis of the siderophore enterobactin (enterochelin), which is a macrocyclic trimeric lactone of N-(2,3-dihydroxybenzoyl)-serine. The serine trilactone serves as a scaffolding for the three catechol functionalities that provide hexadentate coordination for the tightly ligated iron(2+) atoms. Plays an essential role in the assembly of the enterobactin by catalyzing the transfer of the 4'-phosphopantetheine (Ppant) moiety from coenzyme A to the apo-domains of both EntB (ArCP domain) and EntF (PCP domain) to yield their holo-forms which make them competent for the activation of 2,3-dihydroxybenzoate (DHB) and L-serine, respectively.</text>
</comment>
<keyword evidence="6 16" id="KW-0808">Transferase</keyword>
<comment type="subunit">
    <text evidence="4">EntB, EntD, EntE, and EntF form a multienzyme complex called enterobactin synthase.</text>
</comment>
<dbReference type="Pfam" id="PF01648">
    <property type="entry name" value="ACPS"/>
    <property type="match status" value="1"/>
</dbReference>
<evidence type="ECO:0000256" key="5">
    <source>
        <dbReference type="ARBA" id="ARBA00019087"/>
    </source>
</evidence>
<feature type="domain" description="4'-phosphopantetheinyl transferase" evidence="14">
    <location>
        <begin position="108"/>
        <end position="209"/>
    </location>
</feature>
<comment type="pathway">
    <text evidence="2">Siderophore biosynthesis; enterobactin biosynthesis.</text>
</comment>
<dbReference type="PANTHER" id="PTHR38096:SF1">
    <property type="entry name" value="ENTEROBACTIN SYNTHASE COMPONENT D"/>
    <property type="match status" value="1"/>
</dbReference>
<evidence type="ECO:0000256" key="13">
    <source>
        <dbReference type="PIRSR" id="PIRSR603542-2"/>
    </source>
</evidence>